<dbReference type="RefSeq" id="XP_053025686.1">
    <property type="nucleotide sequence ID" value="XM_053161694.1"/>
</dbReference>
<evidence type="ECO:0008006" key="4">
    <source>
        <dbReference type="Google" id="ProtNLM"/>
    </source>
</evidence>
<accession>A0ABY7D1A3</accession>
<feature type="region of interest" description="Disordered" evidence="1">
    <location>
        <begin position="36"/>
        <end position="70"/>
    </location>
</feature>
<gene>
    <name evidence="2" type="ORF">PtA15_12A117</name>
</gene>
<dbReference type="EMBL" id="CP110432">
    <property type="protein sequence ID" value="WAQ90131.1"/>
    <property type="molecule type" value="Genomic_DNA"/>
</dbReference>
<protein>
    <recommendedName>
        <fullName evidence="4">Ig-like domain-containing protein</fullName>
    </recommendedName>
</protein>
<feature type="region of interest" description="Disordered" evidence="1">
    <location>
        <begin position="157"/>
        <end position="185"/>
    </location>
</feature>
<sequence>MYFVENLQVSSPLVRAGAKRPSRFGVPSVREAQMQSDRQLTLTGQSSSLPPTAQLAKDSRRRIRNPDQGPPGPLVAHMIELPGLTAGAVSSGGSCVASADLGRCHPDPGKVWARYGPLQSASATALSGHVGCQEESPVGSRSSHMGSVTLVSKVVRPQPNLSRPCPSAEAYSGTTHSQKMLPAKW</sequence>
<dbReference type="GeneID" id="77802589"/>
<reference evidence="2" key="1">
    <citation type="submission" date="2022-10" db="EMBL/GenBank/DDBJ databases">
        <title>Puccinia triticina Genome sequencing and assembly.</title>
        <authorList>
            <person name="Li C."/>
        </authorList>
    </citation>
    <scope>NUCLEOTIDE SEQUENCE</scope>
    <source>
        <strain evidence="2">Pt15</strain>
    </source>
</reference>
<feature type="compositionally biased region" description="Polar residues" evidence="1">
    <location>
        <begin position="36"/>
        <end position="51"/>
    </location>
</feature>
<proteinExistence type="predicted"/>
<evidence type="ECO:0000256" key="1">
    <source>
        <dbReference type="SAM" id="MobiDB-lite"/>
    </source>
</evidence>
<organism evidence="2 3">
    <name type="scientific">Puccinia triticina</name>
    <dbReference type="NCBI Taxonomy" id="208348"/>
    <lineage>
        <taxon>Eukaryota</taxon>
        <taxon>Fungi</taxon>
        <taxon>Dikarya</taxon>
        <taxon>Basidiomycota</taxon>
        <taxon>Pucciniomycotina</taxon>
        <taxon>Pucciniomycetes</taxon>
        <taxon>Pucciniales</taxon>
        <taxon>Pucciniaceae</taxon>
        <taxon>Puccinia</taxon>
    </lineage>
</organism>
<evidence type="ECO:0000313" key="2">
    <source>
        <dbReference type="EMBL" id="WAQ90131.1"/>
    </source>
</evidence>
<keyword evidence="3" id="KW-1185">Reference proteome</keyword>
<evidence type="ECO:0000313" key="3">
    <source>
        <dbReference type="Proteomes" id="UP001164743"/>
    </source>
</evidence>
<name>A0ABY7D1A3_9BASI</name>
<dbReference type="Proteomes" id="UP001164743">
    <property type="component" value="Chromosome 12A"/>
</dbReference>